<dbReference type="SUPFAM" id="SSF54631">
    <property type="entry name" value="CBS-domain pair"/>
    <property type="match status" value="1"/>
</dbReference>
<protein>
    <submittedName>
        <fullName evidence="4">CBS domain-containing protein</fullName>
    </submittedName>
</protein>
<gene>
    <name evidence="4" type="ORF">HQ394_18560</name>
</gene>
<evidence type="ECO:0000259" key="3">
    <source>
        <dbReference type="PROSITE" id="PS51371"/>
    </source>
</evidence>
<evidence type="ECO:0000256" key="1">
    <source>
        <dbReference type="ARBA" id="ARBA00023122"/>
    </source>
</evidence>
<dbReference type="Pfam" id="PF00571">
    <property type="entry name" value="CBS"/>
    <property type="match status" value="2"/>
</dbReference>
<dbReference type="SMART" id="SM00116">
    <property type="entry name" value="CBS"/>
    <property type="match status" value="2"/>
</dbReference>
<dbReference type="PANTHER" id="PTHR43080">
    <property type="entry name" value="CBS DOMAIN-CONTAINING PROTEIN CBSX3, MITOCHONDRIAL"/>
    <property type="match status" value="1"/>
</dbReference>
<reference evidence="4 5" key="1">
    <citation type="submission" date="2020-05" db="EMBL/GenBank/DDBJ databases">
        <title>Complete closed genome sequence of Defluviicoccus vanus.</title>
        <authorList>
            <person name="Bessarab I."/>
            <person name="Arumugam K."/>
            <person name="Maszenan A.M."/>
            <person name="Seviour R.J."/>
            <person name="Williams R.B."/>
        </authorList>
    </citation>
    <scope>NUCLEOTIDE SEQUENCE [LARGE SCALE GENOMIC DNA]</scope>
    <source>
        <strain evidence="4 5">Ben 114</strain>
    </source>
</reference>
<dbReference type="EMBL" id="CP053923">
    <property type="protein sequence ID" value="QNT70946.1"/>
    <property type="molecule type" value="Genomic_DNA"/>
</dbReference>
<feature type="domain" description="CBS" evidence="3">
    <location>
        <begin position="107"/>
        <end position="161"/>
    </location>
</feature>
<evidence type="ECO:0000313" key="5">
    <source>
        <dbReference type="Proteomes" id="UP000516369"/>
    </source>
</evidence>
<evidence type="ECO:0000313" key="4">
    <source>
        <dbReference type="EMBL" id="QNT70946.1"/>
    </source>
</evidence>
<dbReference type="Proteomes" id="UP000516369">
    <property type="component" value="Chromosome"/>
</dbReference>
<feature type="domain" description="CBS" evidence="3">
    <location>
        <begin position="11"/>
        <end position="67"/>
    </location>
</feature>
<dbReference type="InterPro" id="IPR000644">
    <property type="entry name" value="CBS_dom"/>
</dbReference>
<sequence length="161" mass="17836">MTDPIKCGAIMTPPLAFVAPNATVATALNVLLEYRVLGAPVVEADGTYRGMFLRSLLIERLLPRIAVLEEQMTNVGRIIDAVVAGETLDDLRRRYRDIAGDRVDRHMDLKTPPVRPDTPLIETVHHLHLHRSMLPVVDAATNKLVGVVSTWDLLKKISADQ</sequence>
<keyword evidence="5" id="KW-1185">Reference proteome</keyword>
<dbReference type="PROSITE" id="PS51371">
    <property type="entry name" value="CBS"/>
    <property type="match status" value="2"/>
</dbReference>
<accession>A0A7H1N5G0</accession>
<dbReference type="AlphaFoldDB" id="A0A7H1N5G0"/>
<dbReference type="KEGG" id="dvn:HQ394_18560"/>
<proteinExistence type="predicted"/>
<evidence type="ECO:0000256" key="2">
    <source>
        <dbReference type="PROSITE-ProRule" id="PRU00703"/>
    </source>
</evidence>
<dbReference type="PANTHER" id="PTHR43080:SF26">
    <property type="entry name" value="REGULATORY PROTEIN"/>
    <property type="match status" value="1"/>
</dbReference>
<organism evidence="4 5">
    <name type="scientific">Defluviicoccus vanus</name>
    <dbReference type="NCBI Taxonomy" id="111831"/>
    <lineage>
        <taxon>Bacteria</taxon>
        <taxon>Pseudomonadati</taxon>
        <taxon>Pseudomonadota</taxon>
        <taxon>Alphaproteobacteria</taxon>
        <taxon>Rhodospirillales</taxon>
        <taxon>Rhodospirillaceae</taxon>
        <taxon>Defluviicoccus</taxon>
    </lineage>
</organism>
<dbReference type="InterPro" id="IPR046342">
    <property type="entry name" value="CBS_dom_sf"/>
</dbReference>
<dbReference type="InterPro" id="IPR051257">
    <property type="entry name" value="Diverse_CBS-Domain"/>
</dbReference>
<dbReference type="Gene3D" id="3.10.580.10">
    <property type="entry name" value="CBS-domain"/>
    <property type="match status" value="1"/>
</dbReference>
<name>A0A7H1N5G0_9PROT</name>
<keyword evidence="1 2" id="KW-0129">CBS domain</keyword>